<reference evidence="2" key="1">
    <citation type="submission" date="2023-03" db="EMBL/GenBank/DDBJ databases">
        <title>Actinorhabdospora filicis NBRC 111898.</title>
        <authorList>
            <person name="Ichikawa N."/>
            <person name="Sato H."/>
            <person name="Tonouchi N."/>
        </authorList>
    </citation>
    <scope>NUCLEOTIDE SEQUENCE</scope>
    <source>
        <strain evidence="2">NBRC 111898</strain>
    </source>
</reference>
<evidence type="ECO:0000313" key="3">
    <source>
        <dbReference type="Proteomes" id="UP001165079"/>
    </source>
</evidence>
<dbReference type="PANTHER" id="PTHR37305:SF1">
    <property type="entry name" value="MEMBRANE PROTEIN"/>
    <property type="match status" value="1"/>
</dbReference>
<organism evidence="2 3">
    <name type="scientific">Actinorhabdospora filicis</name>
    <dbReference type="NCBI Taxonomy" id="1785913"/>
    <lineage>
        <taxon>Bacteria</taxon>
        <taxon>Bacillati</taxon>
        <taxon>Actinomycetota</taxon>
        <taxon>Actinomycetes</taxon>
        <taxon>Micromonosporales</taxon>
        <taxon>Micromonosporaceae</taxon>
        <taxon>Actinorhabdospora</taxon>
    </lineage>
</organism>
<protein>
    <submittedName>
        <fullName evidence="2">ABC transporter</fullName>
    </submittedName>
</protein>
<proteinExistence type="predicted"/>
<keyword evidence="1" id="KW-0472">Membrane</keyword>
<sequence>MRAAHAEWTKLRTLSSTAWILATTVLGTIAVSAATVLATDTGHCAAACYEDTVKLSLGGVRAGQAVIVVLAVLTISGEYATGTIGPTLAATPRRLPVLAAKAAVIAATVAVAGLLAVAGSLLAGRLILPGNGFVPPSLTDPLTLRAGLGSVAYLVLIALLALGVALVLRDTAASVTTVYTLLFLAPALTAVVSDPRWHARLEKYAPMTAGLAVQNTLVVPKPLIGPWHGLGVLAAYSAVALVAGGVVFARRSRG</sequence>
<keyword evidence="3" id="KW-1185">Reference proteome</keyword>
<dbReference type="PANTHER" id="PTHR37305">
    <property type="entry name" value="INTEGRAL MEMBRANE PROTEIN-RELATED"/>
    <property type="match status" value="1"/>
</dbReference>
<gene>
    <name evidence="2" type="ORF">Afil01_27340</name>
</gene>
<name>A0A9W6SLD7_9ACTN</name>
<feature type="transmembrane region" description="Helical" evidence="1">
    <location>
        <begin position="102"/>
        <end position="128"/>
    </location>
</feature>
<dbReference type="RefSeq" id="WP_285663106.1">
    <property type="nucleotide sequence ID" value="NZ_BSTX01000002.1"/>
</dbReference>
<accession>A0A9W6SLD7</accession>
<feature type="transmembrane region" description="Helical" evidence="1">
    <location>
        <begin position="62"/>
        <end position="81"/>
    </location>
</feature>
<dbReference type="EMBL" id="BSTX01000002">
    <property type="protein sequence ID" value="GLZ77927.1"/>
    <property type="molecule type" value="Genomic_DNA"/>
</dbReference>
<keyword evidence="1" id="KW-1133">Transmembrane helix</keyword>
<feature type="transmembrane region" description="Helical" evidence="1">
    <location>
        <begin position="148"/>
        <end position="168"/>
    </location>
</feature>
<feature type="transmembrane region" description="Helical" evidence="1">
    <location>
        <begin position="175"/>
        <end position="193"/>
    </location>
</feature>
<evidence type="ECO:0000313" key="2">
    <source>
        <dbReference type="EMBL" id="GLZ77927.1"/>
    </source>
</evidence>
<keyword evidence="1" id="KW-0812">Transmembrane</keyword>
<dbReference type="Proteomes" id="UP001165079">
    <property type="component" value="Unassembled WGS sequence"/>
</dbReference>
<evidence type="ECO:0000256" key="1">
    <source>
        <dbReference type="SAM" id="Phobius"/>
    </source>
</evidence>
<feature type="transmembrane region" description="Helical" evidence="1">
    <location>
        <begin position="227"/>
        <end position="249"/>
    </location>
</feature>
<comment type="caution">
    <text evidence="2">The sequence shown here is derived from an EMBL/GenBank/DDBJ whole genome shotgun (WGS) entry which is preliminary data.</text>
</comment>
<dbReference type="AlphaFoldDB" id="A0A9W6SLD7"/>